<gene>
    <name evidence="3" type="primary">LOC123185482</name>
</gene>
<dbReference type="Pfam" id="PF02298">
    <property type="entry name" value="Cu_bind_like"/>
    <property type="match status" value="1"/>
</dbReference>
<accession>A0A3B6AYT1</accession>
<dbReference type="InterPro" id="IPR039391">
    <property type="entry name" value="Phytocyanin-like"/>
</dbReference>
<dbReference type="InterPro" id="IPR008972">
    <property type="entry name" value="Cupredoxin"/>
</dbReference>
<reference evidence="3" key="1">
    <citation type="submission" date="2018-08" db="EMBL/GenBank/DDBJ databases">
        <authorList>
            <person name="Rossello M."/>
        </authorList>
    </citation>
    <scope>NUCLEOTIDE SEQUENCE [LARGE SCALE GENOMIC DNA]</scope>
    <source>
        <strain evidence="3">cv. Chinese Spring</strain>
    </source>
</reference>
<evidence type="ECO:0000256" key="1">
    <source>
        <dbReference type="SAM" id="SignalP"/>
    </source>
</evidence>
<dbReference type="SUPFAM" id="SSF49503">
    <property type="entry name" value="Cupredoxins"/>
    <property type="match status" value="1"/>
</dbReference>
<dbReference type="SMR" id="A0A3B6AYT1"/>
<dbReference type="OMA" id="GWTFGVM"/>
<sequence>MARGSSSGKLAEHGLLLVFLMLLQGGVEQAAARPREWYVGDKKGWTFGVMGWPNSPTFKPFREGDVLVFKYDRAAQNVIQVDDFGFGTCTRHPANATVYDSGNDRIRLSRGLINFISGVSDNCYKGGVKISLTVRP</sequence>
<feature type="domain" description="Phytocyanin" evidence="2">
    <location>
        <begin position="35"/>
        <end position="136"/>
    </location>
</feature>
<dbReference type="PROSITE" id="PS51485">
    <property type="entry name" value="PHYTOCYANIN"/>
    <property type="match status" value="1"/>
</dbReference>
<dbReference type="EnsemblPlants" id="TraesCS2A02G300500.1">
    <property type="protein sequence ID" value="TraesCS2A02G300500.1"/>
    <property type="gene ID" value="TraesCS2A02G300500"/>
</dbReference>
<reference evidence="3" key="2">
    <citation type="submission" date="2018-10" db="UniProtKB">
        <authorList>
            <consortium name="EnsemblPlants"/>
        </authorList>
    </citation>
    <scope>IDENTIFICATION</scope>
</reference>
<dbReference type="AlphaFoldDB" id="A0A3B6AYT1"/>
<dbReference type="Gramene" id="TraesNOR2A03G00727400.1">
    <property type="protein sequence ID" value="TraesNOR2A03G00727400.1"/>
    <property type="gene ID" value="TraesNOR2A03G00727400"/>
</dbReference>
<name>A0A3B6AYT1_WHEAT</name>
<keyword evidence="4" id="KW-1185">Reference proteome</keyword>
<dbReference type="CDD" id="cd11013">
    <property type="entry name" value="Plantacyanin"/>
    <property type="match status" value="1"/>
</dbReference>
<dbReference type="PANTHER" id="PTHR33021">
    <property type="entry name" value="BLUE COPPER PROTEIN"/>
    <property type="match status" value="1"/>
</dbReference>
<dbReference type="Gramene" id="TraesCS2A03G0748300.1">
    <property type="protein sequence ID" value="TraesCS2A03G0748300.1.CDS"/>
    <property type="gene ID" value="TraesCS2A03G0748300"/>
</dbReference>
<dbReference type="Gene3D" id="2.60.40.420">
    <property type="entry name" value="Cupredoxins - blue copper proteins"/>
    <property type="match status" value="1"/>
</dbReference>
<dbReference type="GO" id="GO:0005886">
    <property type="term" value="C:plasma membrane"/>
    <property type="evidence" value="ECO:0000318"/>
    <property type="project" value="GO_Central"/>
</dbReference>
<dbReference type="STRING" id="4565.A0A3B6AYT1"/>
<organism evidence="3">
    <name type="scientific">Triticum aestivum</name>
    <name type="common">Wheat</name>
    <dbReference type="NCBI Taxonomy" id="4565"/>
    <lineage>
        <taxon>Eukaryota</taxon>
        <taxon>Viridiplantae</taxon>
        <taxon>Streptophyta</taxon>
        <taxon>Embryophyta</taxon>
        <taxon>Tracheophyta</taxon>
        <taxon>Spermatophyta</taxon>
        <taxon>Magnoliopsida</taxon>
        <taxon>Liliopsida</taxon>
        <taxon>Poales</taxon>
        <taxon>Poaceae</taxon>
        <taxon>BOP clade</taxon>
        <taxon>Pooideae</taxon>
        <taxon>Triticodae</taxon>
        <taxon>Triticeae</taxon>
        <taxon>Triticinae</taxon>
        <taxon>Triticum</taxon>
    </lineage>
</organism>
<dbReference type="Gramene" id="TraesCS2A02G300500.1">
    <property type="protein sequence ID" value="TraesCS2A02G300500.1"/>
    <property type="gene ID" value="TraesCS2A02G300500"/>
</dbReference>
<dbReference type="InterPro" id="IPR003245">
    <property type="entry name" value="Phytocyanin_dom"/>
</dbReference>
<dbReference type="InterPro" id="IPR041844">
    <property type="entry name" value="Plantacyanin"/>
</dbReference>
<evidence type="ECO:0000313" key="4">
    <source>
        <dbReference type="Proteomes" id="UP000019116"/>
    </source>
</evidence>
<dbReference type="Gramene" id="TraesCLE_scaffold_027055_01G000200.1">
    <property type="protein sequence ID" value="TraesCLE_scaffold_027055_01G000200.1"/>
    <property type="gene ID" value="TraesCLE_scaffold_027055_01G000200"/>
</dbReference>
<dbReference type="GO" id="GO:0009055">
    <property type="term" value="F:electron transfer activity"/>
    <property type="evidence" value="ECO:0007669"/>
    <property type="project" value="InterPro"/>
</dbReference>
<dbReference type="RefSeq" id="XP_044453292.1">
    <property type="nucleotide sequence ID" value="XM_044597357.1"/>
</dbReference>
<keyword evidence="1" id="KW-0732">Signal</keyword>
<evidence type="ECO:0000313" key="3">
    <source>
        <dbReference type="EnsemblPlants" id="TraesCS2A02G300500.1"/>
    </source>
</evidence>
<dbReference type="Gramene" id="TraesROB_scaffold_026721_01G000200.1">
    <property type="protein sequence ID" value="TraesROB_scaffold_026721_01G000200.1"/>
    <property type="gene ID" value="TraesROB_scaffold_026721_01G000200"/>
</dbReference>
<feature type="chain" id="PRO_5043171254" description="Phytocyanin domain-containing protein" evidence="1">
    <location>
        <begin position="33"/>
        <end position="136"/>
    </location>
</feature>
<feature type="signal peptide" evidence="1">
    <location>
        <begin position="1"/>
        <end position="32"/>
    </location>
</feature>
<dbReference type="GeneID" id="123185482"/>
<protein>
    <recommendedName>
        <fullName evidence="2">Phytocyanin domain-containing protein</fullName>
    </recommendedName>
</protein>
<dbReference type="PANTHER" id="PTHR33021:SF224">
    <property type="entry name" value="PHYTOCYANIN DOMAIN-CONTAINING PROTEIN"/>
    <property type="match status" value="1"/>
</dbReference>
<dbReference type="Proteomes" id="UP000019116">
    <property type="component" value="Chromosome 2A"/>
</dbReference>
<dbReference type="OrthoDB" id="2011645at2759"/>
<proteinExistence type="predicted"/>
<dbReference type="Gramene" id="TraesJUL2A03G00722690.1">
    <property type="protein sequence ID" value="TraesJUL2A03G00722690.1"/>
    <property type="gene ID" value="TraesJUL2A03G00722690"/>
</dbReference>
<evidence type="ECO:0000259" key="2">
    <source>
        <dbReference type="PROSITE" id="PS51485"/>
    </source>
</evidence>